<evidence type="ECO:0000256" key="1">
    <source>
        <dbReference type="ARBA" id="ARBA00023268"/>
    </source>
</evidence>
<proteinExistence type="predicted"/>
<dbReference type="Proteomes" id="UP000051530">
    <property type="component" value="Unassembled WGS sequence"/>
</dbReference>
<dbReference type="SUPFAM" id="SSF56672">
    <property type="entry name" value="DNA/RNA polymerases"/>
    <property type="match status" value="1"/>
</dbReference>
<dbReference type="Gene3D" id="3.30.70.270">
    <property type="match status" value="1"/>
</dbReference>
<evidence type="ECO:0000259" key="2">
    <source>
        <dbReference type="Pfam" id="PF17919"/>
    </source>
</evidence>
<name>A0A0R0M3P5_9MICR</name>
<dbReference type="PANTHER" id="PTHR37984">
    <property type="entry name" value="PROTEIN CBG26694"/>
    <property type="match status" value="1"/>
</dbReference>
<sequence length="146" mass="17102">MIKYLGRIIDKDGIKADTSHFPSQTEYQRPTTIKKFQPLIGMINWFRNYVPDLSHDLHDIKEKLKTKVVTIKWKEDEKAAVIKIFNQITNQTIIHHIESGKPFTLQTDASDYGISAIFYQKKNLLVYIVRSLALQKRITQLWKKNA</sequence>
<evidence type="ECO:0000313" key="4">
    <source>
        <dbReference type="Proteomes" id="UP000051530"/>
    </source>
</evidence>
<dbReference type="InterPro" id="IPR050951">
    <property type="entry name" value="Retrovirus_Pol_polyprotein"/>
</dbReference>
<keyword evidence="4" id="KW-1185">Reference proteome</keyword>
<gene>
    <name evidence="3" type="ORF">M153_3800004058</name>
</gene>
<reference evidence="3 4" key="1">
    <citation type="submission" date="2015-07" db="EMBL/GenBank/DDBJ databases">
        <title>The genome of Pseudoloma neurophilia, a relevant intracellular parasite of the zebrafish.</title>
        <authorList>
            <person name="Ndikumana S."/>
            <person name="Pelin A."/>
            <person name="Sanders J."/>
            <person name="Corradi N."/>
        </authorList>
    </citation>
    <scope>NUCLEOTIDE SEQUENCE [LARGE SCALE GENOMIC DNA]</scope>
    <source>
        <strain evidence="3 4">MK1</strain>
    </source>
</reference>
<dbReference type="PANTHER" id="PTHR37984:SF5">
    <property type="entry name" value="PROTEIN NYNRIN-LIKE"/>
    <property type="match status" value="1"/>
</dbReference>
<dbReference type="InterPro" id="IPR041577">
    <property type="entry name" value="RT_RNaseH_2"/>
</dbReference>
<dbReference type="OrthoDB" id="2194452at2759"/>
<dbReference type="VEuPathDB" id="MicrosporidiaDB:M153_3800004058"/>
<dbReference type="Pfam" id="PF17919">
    <property type="entry name" value="RT_RNaseH_2"/>
    <property type="match status" value="1"/>
</dbReference>
<dbReference type="EMBL" id="LGUB01000135">
    <property type="protein sequence ID" value="KRH94116.1"/>
    <property type="molecule type" value="Genomic_DNA"/>
</dbReference>
<comment type="caution">
    <text evidence="3">The sequence shown here is derived from an EMBL/GenBank/DDBJ whole genome shotgun (WGS) entry which is preliminary data.</text>
</comment>
<organism evidence="3 4">
    <name type="scientific">Pseudoloma neurophilia</name>
    <dbReference type="NCBI Taxonomy" id="146866"/>
    <lineage>
        <taxon>Eukaryota</taxon>
        <taxon>Fungi</taxon>
        <taxon>Fungi incertae sedis</taxon>
        <taxon>Microsporidia</taxon>
        <taxon>Pseudoloma</taxon>
    </lineage>
</organism>
<feature type="domain" description="Reverse transcriptase/retrotransposon-derived protein RNase H-like" evidence="2">
    <location>
        <begin position="73"/>
        <end position="131"/>
    </location>
</feature>
<accession>A0A0R0M3P5</accession>
<dbReference type="InterPro" id="IPR043502">
    <property type="entry name" value="DNA/RNA_pol_sf"/>
</dbReference>
<dbReference type="GO" id="GO:0003824">
    <property type="term" value="F:catalytic activity"/>
    <property type="evidence" value="ECO:0007669"/>
    <property type="project" value="UniProtKB-KW"/>
</dbReference>
<evidence type="ECO:0000313" key="3">
    <source>
        <dbReference type="EMBL" id="KRH94116.1"/>
    </source>
</evidence>
<protein>
    <submittedName>
        <fullName evidence="3">Putative LTR transposon</fullName>
    </submittedName>
</protein>
<dbReference type="AlphaFoldDB" id="A0A0R0M3P5"/>
<keyword evidence="1" id="KW-0511">Multifunctional enzyme</keyword>
<dbReference type="InterPro" id="IPR043128">
    <property type="entry name" value="Rev_trsase/Diguanyl_cyclase"/>
</dbReference>